<dbReference type="RefSeq" id="WP_073460465.1">
    <property type="nucleotide sequence ID" value="NZ_FRAP01000032.1"/>
</dbReference>
<dbReference type="EMBL" id="FRAP01000032">
    <property type="protein sequence ID" value="SHL49429.1"/>
    <property type="molecule type" value="Genomic_DNA"/>
</dbReference>
<keyword evidence="3" id="KW-1185">Reference proteome</keyword>
<name>A0A1M7B449_PSETH</name>
<dbReference type="Gene3D" id="3.40.190.10">
    <property type="entry name" value="Periplasmic binding protein-like II"/>
    <property type="match status" value="1"/>
</dbReference>
<dbReference type="STRING" id="1848.SAMN05443637_13211"/>
<organism evidence="2 3">
    <name type="scientific">Pseudonocardia thermophila</name>
    <dbReference type="NCBI Taxonomy" id="1848"/>
    <lineage>
        <taxon>Bacteria</taxon>
        <taxon>Bacillati</taxon>
        <taxon>Actinomycetota</taxon>
        <taxon>Actinomycetes</taxon>
        <taxon>Pseudonocardiales</taxon>
        <taxon>Pseudonocardiaceae</taxon>
        <taxon>Pseudonocardia</taxon>
    </lineage>
</organism>
<dbReference type="OrthoDB" id="3561718at2"/>
<reference evidence="2 3" key="1">
    <citation type="submission" date="2016-11" db="EMBL/GenBank/DDBJ databases">
        <authorList>
            <person name="Jaros S."/>
            <person name="Januszkiewicz K."/>
            <person name="Wedrychowicz H."/>
        </authorList>
    </citation>
    <scope>NUCLEOTIDE SEQUENCE [LARGE SCALE GENOMIC DNA]</scope>
    <source>
        <strain evidence="2 3">DSM 43832</strain>
    </source>
</reference>
<accession>A0A1M7B449</accession>
<dbReference type="Proteomes" id="UP000184363">
    <property type="component" value="Unassembled WGS sequence"/>
</dbReference>
<evidence type="ECO:0000313" key="2">
    <source>
        <dbReference type="EMBL" id="SHL49429.1"/>
    </source>
</evidence>
<evidence type="ECO:0000256" key="1">
    <source>
        <dbReference type="SAM" id="MobiDB-lite"/>
    </source>
</evidence>
<proteinExistence type="predicted"/>
<protein>
    <submittedName>
        <fullName evidence="2">Extracellular solute-binding protein</fullName>
    </submittedName>
</protein>
<sequence length="151" mass="15495">MKGTDPSSDSYLAQLKAAFQERTGATLDVQEVQWKGRAQTKVNNAIAGGTTPDVAELGTTFVAQYGEAGALADVTDQVAAAGLADGLVAGLEEARELDGELYGLPWYAGVCVFASNVGPAIGELADRGPAPPASGWCSPPSPTSTLPRTTR</sequence>
<dbReference type="Pfam" id="PF01547">
    <property type="entry name" value="SBP_bac_1"/>
    <property type="match status" value="1"/>
</dbReference>
<feature type="region of interest" description="Disordered" evidence="1">
    <location>
        <begin position="128"/>
        <end position="151"/>
    </location>
</feature>
<dbReference type="AlphaFoldDB" id="A0A1M7B449"/>
<dbReference type="SUPFAM" id="SSF53850">
    <property type="entry name" value="Periplasmic binding protein-like II"/>
    <property type="match status" value="1"/>
</dbReference>
<gene>
    <name evidence="2" type="ORF">SAMN05443637_13211</name>
</gene>
<evidence type="ECO:0000313" key="3">
    <source>
        <dbReference type="Proteomes" id="UP000184363"/>
    </source>
</evidence>
<dbReference type="InterPro" id="IPR006059">
    <property type="entry name" value="SBP"/>
</dbReference>